<dbReference type="GO" id="GO:0005886">
    <property type="term" value="C:plasma membrane"/>
    <property type="evidence" value="ECO:0007669"/>
    <property type="project" value="UniProtKB-SubCell"/>
</dbReference>
<keyword evidence="3" id="KW-1003">Cell membrane</keyword>
<feature type="transmembrane region" description="Helical" evidence="7">
    <location>
        <begin position="273"/>
        <end position="293"/>
    </location>
</feature>
<keyword evidence="10" id="KW-1185">Reference proteome</keyword>
<accession>A0A516PW15</accession>
<dbReference type="GO" id="GO:0055085">
    <property type="term" value="P:transmembrane transport"/>
    <property type="evidence" value="ECO:0007669"/>
    <property type="project" value="InterPro"/>
</dbReference>
<dbReference type="SUPFAM" id="SSF161098">
    <property type="entry name" value="MetI-like"/>
    <property type="match status" value="1"/>
</dbReference>
<dbReference type="CDD" id="cd06261">
    <property type="entry name" value="TM_PBP2"/>
    <property type="match status" value="1"/>
</dbReference>
<feature type="transmembrane region" description="Helical" evidence="7">
    <location>
        <begin position="162"/>
        <end position="181"/>
    </location>
</feature>
<feature type="domain" description="ABC transmembrane type-1" evidence="8">
    <location>
        <begin position="73"/>
        <end position="291"/>
    </location>
</feature>
<feature type="transmembrane region" description="Helical" evidence="7">
    <location>
        <begin position="77"/>
        <end position="98"/>
    </location>
</feature>
<comment type="subcellular location">
    <subcellularLocation>
        <location evidence="1 7">Cell membrane</location>
        <topology evidence="1 7">Multi-pass membrane protein</topology>
    </subcellularLocation>
</comment>
<name>A0A516PW15_9ACTN</name>
<dbReference type="InterPro" id="IPR000515">
    <property type="entry name" value="MetI-like"/>
</dbReference>
<feature type="transmembrane region" description="Helical" evidence="7">
    <location>
        <begin position="211"/>
        <end position="232"/>
    </location>
</feature>
<dbReference type="InterPro" id="IPR051393">
    <property type="entry name" value="ABC_transporter_permease"/>
</dbReference>
<dbReference type="Pfam" id="PF00528">
    <property type="entry name" value="BPD_transp_1"/>
    <property type="match status" value="1"/>
</dbReference>
<feature type="transmembrane region" description="Helical" evidence="7">
    <location>
        <begin position="20"/>
        <end position="43"/>
    </location>
</feature>
<dbReference type="OrthoDB" id="9804439at2"/>
<sequence length="304" mass="33795">MAEVVAHGRRRRSWVGLGFASPWVIGFVIFMAGPILVSLYYSFTEFNLFQSPKWVGLDNYLSLFSDPKFVRSIINTAYLTVIGVPLGLALGMLVALALNFPVRGQPLYRAIVYLPAIVPVVTATYLWRWVFNAQYGYLNQMLGHLGLTGPNWLSDPVWTKPAVIIITLWGIGGTAVIYLAALQQVPQQLYEAAAVDGANGWQRFWHVTWPALTPVTLFQLIMGVIAAVQIFAPTFLLTQSRGNAANGGPGDSLLTYTMYLFQNAFVFLKMGEAAAMAWILFMFIGLLTLLILFSSKRWVHYGSE</sequence>
<evidence type="ECO:0000256" key="7">
    <source>
        <dbReference type="RuleBase" id="RU363032"/>
    </source>
</evidence>
<evidence type="ECO:0000256" key="4">
    <source>
        <dbReference type="ARBA" id="ARBA00022692"/>
    </source>
</evidence>
<evidence type="ECO:0000313" key="9">
    <source>
        <dbReference type="EMBL" id="QDP95378.1"/>
    </source>
</evidence>
<protein>
    <submittedName>
        <fullName evidence="9">Sugar ABC transporter permease</fullName>
    </submittedName>
</protein>
<keyword evidence="4 7" id="KW-0812">Transmembrane</keyword>
<comment type="similarity">
    <text evidence="7">Belongs to the binding-protein-dependent transport system permease family.</text>
</comment>
<evidence type="ECO:0000313" key="10">
    <source>
        <dbReference type="Proteomes" id="UP000319263"/>
    </source>
</evidence>
<feature type="transmembrane region" description="Helical" evidence="7">
    <location>
        <begin position="110"/>
        <end position="131"/>
    </location>
</feature>
<dbReference type="EMBL" id="CP041692">
    <property type="protein sequence ID" value="QDP95378.1"/>
    <property type="molecule type" value="Genomic_DNA"/>
</dbReference>
<evidence type="ECO:0000259" key="8">
    <source>
        <dbReference type="PROSITE" id="PS50928"/>
    </source>
</evidence>
<dbReference type="AlphaFoldDB" id="A0A516PW15"/>
<gene>
    <name evidence="9" type="ORF">FOE78_05125</name>
</gene>
<evidence type="ECO:0000256" key="5">
    <source>
        <dbReference type="ARBA" id="ARBA00022989"/>
    </source>
</evidence>
<evidence type="ECO:0000256" key="3">
    <source>
        <dbReference type="ARBA" id="ARBA00022475"/>
    </source>
</evidence>
<proteinExistence type="inferred from homology"/>
<dbReference type="PANTHER" id="PTHR30193">
    <property type="entry name" value="ABC TRANSPORTER PERMEASE PROTEIN"/>
    <property type="match status" value="1"/>
</dbReference>
<dbReference type="Gene3D" id="1.10.3720.10">
    <property type="entry name" value="MetI-like"/>
    <property type="match status" value="1"/>
</dbReference>
<dbReference type="PROSITE" id="PS50928">
    <property type="entry name" value="ABC_TM1"/>
    <property type="match status" value="1"/>
</dbReference>
<reference evidence="9 10" key="1">
    <citation type="submission" date="2019-07" db="EMBL/GenBank/DDBJ databases">
        <title>Microlunatus dokdonensis sp. nov. isolated from the rhizospheric soil of the wild plant Elymus tsukushiensis.</title>
        <authorList>
            <person name="Ghim S.-Y."/>
            <person name="Hwang Y.-J."/>
            <person name="Son J.-S."/>
            <person name="Shin J.-H."/>
        </authorList>
    </citation>
    <scope>NUCLEOTIDE SEQUENCE [LARGE SCALE GENOMIC DNA]</scope>
    <source>
        <strain evidence="9 10">KUDC0627</strain>
    </source>
</reference>
<dbReference type="PANTHER" id="PTHR30193:SF1">
    <property type="entry name" value="ABC TRANSPORTER PERMEASE PROTEIN YESP-RELATED"/>
    <property type="match status" value="1"/>
</dbReference>
<dbReference type="InterPro" id="IPR035906">
    <property type="entry name" value="MetI-like_sf"/>
</dbReference>
<evidence type="ECO:0000256" key="6">
    <source>
        <dbReference type="ARBA" id="ARBA00023136"/>
    </source>
</evidence>
<keyword evidence="2 7" id="KW-0813">Transport</keyword>
<evidence type="ECO:0000256" key="1">
    <source>
        <dbReference type="ARBA" id="ARBA00004651"/>
    </source>
</evidence>
<dbReference type="KEGG" id="mik:FOE78_05125"/>
<keyword evidence="6 7" id="KW-0472">Membrane</keyword>
<organism evidence="9 10">
    <name type="scientific">Microlunatus elymi</name>
    <dbReference type="NCBI Taxonomy" id="2596828"/>
    <lineage>
        <taxon>Bacteria</taxon>
        <taxon>Bacillati</taxon>
        <taxon>Actinomycetota</taxon>
        <taxon>Actinomycetes</taxon>
        <taxon>Propionibacteriales</taxon>
        <taxon>Propionibacteriaceae</taxon>
        <taxon>Microlunatus</taxon>
    </lineage>
</organism>
<dbReference type="Proteomes" id="UP000319263">
    <property type="component" value="Chromosome"/>
</dbReference>
<keyword evidence="5 7" id="KW-1133">Transmembrane helix</keyword>
<evidence type="ECO:0000256" key="2">
    <source>
        <dbReference type="ARBA" id="ARBA00022448"/>
    </source>
</evidence>